<organism evidence="1 2">
    <name type="scientific">Eumeta variegata</name>
    <name type="common">Bagworm moth</name>
    <name type="synonym">Eumeta japonica</name>
    <dbReference type="NCBI Taxonomy" id="151549"/>
    <lineage>
        <taxon>Eukaryota</taxon>
        <taxon>Metazoa</taxon>
        <taxon>Ecdysozoa</taxon>
        <taxon>Arthropoda</taxon>
        <taxon>Hexapoda</taxon>
        <taxon>Insecta</taxon>
        <taxon>Pterygota</taxon>
        <taxon>Neoptera</taxon>
        <taxon>Endopterygota</taxon>
        <taxon>Lepidoptera</taxon>
        <taxon>Glossata</taxon>
        <taxon>Ditrysia</taxon>
        <taxon>Tineoidea</taxon>
        <taxon>Psychidae</taxon>
        <taxon>Oiketicinae</taxon>
        <taxon>Eumeta</taxon>
    </lineage>
</organism>
<evidence type="ECO:0000313" key="1">
    <source>
        <dbReference type="EMBL" id="GBP28512.1"/>
    </source>
</evidence>
<dbReference type="Proteomes" id="UP000299102">
    <property type="component" value="Unassembled WGS sequence"/>
</dbReference>
<evidence type="ECO:0000313" key="2">
    <source>
        <dbReference type="Proteomes" id="UP000299102"/>
    </source>
</evidence>
<comment type="caution">
    <text evidence="1">The sequence shown here is derived from an EMBL/GenBank/DDBJ whole genome shotgun (WGS) entry which is preliminary data.</text>
</comment>
<reference evidence="1 2" key="1">
    <citation type="journal article" date="2019" name="Commun. Biol.">
        <title>The bagworm genome reveals a unique fibroin gene that provides high tensile strength.</title>
        <authorList>
            <person name="Kono N."/>
            <person name="Nakamura H."/>
            <person name="Ohtoshi R."/>
            <person name="Tomita M."/>
            <person name="Numata K."/>
            <person name="Arakawa K."/>
        </authorList>
    </citation>
    <scope>NUCLEOTIDE SEQUENCE [LARGE SCALE GENOMIC DNA]</scope>
</reference>
<proteinExistence type="predicted"/>
<protein>
    <submittedName>
        <fullName evidence="1">Uncharacterized protein</fullName>
    </submittedName>
</protein>
<keyword evidence="2" id="KW-1185">Reference proteome</keyword>
<dbReference type="AlphaFoldDB" id="A0A4C1URA8"/>
<name>A0A4C1URA8_EUMVA</name>
<dbReference type="EMBL" id="BGZK01000208">
    <property type="protein sequence ID" value="GBP28512.1"/>
    <property type="molecule type" value="Genomic_DNA"/>
</dbReference>
<sequence length="109" mass="11925">MHTPRLRMEEPNLSGCQLLEPVSVLSPCANAPGTLTGSCLVRRDLRAPYGRSSVRAVIGPSERSASAAPATSLRYLLRREAEARWARLSSRTAESFNDGTILKNDIQLM</sequence>
<gene>
    <name evidence="1" type="ORF">EVAR_22975_1</name>
</gene>
<accession>A0A4C1URA8</accession>